<feature type="transmembrane region" description="Helical" evidence="5">
    <location>
        <begin position="244"/>
        <end position="264"/>
    </location>
</feature>
<organism evidence="7 8">
    <name type="scientific">Naegleria fowleri</name>
    <name type="common">Brain eating amoeba</name>
    <dbReference type="NCBI Taxonomy" id="5763"/>
    <lineage>
        <taxon>Eukaryota</taxon>
        <taxon>Discoba</taxon>
        <taxon>Heterolobosea</taxon>
        <taxon>Tetramitia</taxon>
        <taxon>Eutetramitia</taxon>
        <taxon>Vahlkampfiidae</taxon>
        <taxon>Naegleria</taxon>
    </lineage>
</organism>
<dbReference type="VEuPathDB" id="AmoebaDB:FDP41_012691"/>
<evidence type="ECO:0000256" key="1">
    <source>
        <dbReference type="ARBA" id="ARBA00004141"/>
    </source>
</evidence>
<evidence type="ECO:0000313" key="7">
    <source>
        <dbReference type="EMBL" id="KAF0980903.1"/>
    </source>
</evidence>
<name>A0A6A5BS54_NAEFO</name>
<feature type="transmembrane region" description="Helical" evidence="5">
    <location>
        <begin position="203"/>
        <end position="224"/>
    </location>
</feature>
<keyword evidence="4 5" id="KW-0472">Membrane</keyword>
<protein>
    <recommendedName>
        <fullName evidence="6">Sugar phosphate transporter domain-containing protein</fullName>
    </recommendedName>
</protein>
<comment type="caution">
    <text evidence="7">The sequence shown here is derived from an EMBL/GenBank/DDBJ whole genome shotgun (WGS) entry which is preliminary data.</text>
</comment>
<dbReference type="InterPro" id="IPR050186">
    <property type="entry name" value="TPT_transporter"/>
</dbReference>
<evidence type="ECO:0000313" key="8">
    <source>
        <dbReference type="Proteomes" id="UP000444721"/>
    </source>
</evidence>
<evidence type="ECO:0000256" key="2">
    <source>
        <dbReference type="ARBA" id="ARBA00022692"/>
    </source>
</evidence>
<evidence type="ECO:0000256" key="4">
    <source>
        <dbReference type="ARBA" id="ARBA00023136"/>
    </source>
</evidence>
<feature type="transmembrane region" description="Helical" evidence="5">
    <location>
        <begin position="21"/>
        <end position="42"/>
    </location>
</feature>
<comment type="subcellular location">
    <subcellularLocation>
        <location evidence="1">Membrane</location>
        <topology evidence="1">Multi-pass membrane protein</topology>
    </subcellularLocation>
</comment>
<keyword evidence="2 5" id="KW-0812">Transmembrane</keyword>
<dbReference type="InterPro" id="IPR004853">
    <property type="entry name" value="Sugar_P_trans_dom"/>
</dbReference>
<dbReference type="AlphaFoldDB" id="A0A6A5BS54"/>
<dbReference type="VEuPathDB" id="AmoebaDB:NfTy_037490"/>
<feature type="transmembrane region" description="Helical" evidence="5">
    <location>
        <begin position="171"/>
        <end position="191"/>
    </location>
</feature>
<feature type="transmembrane region" description="Helical" evidence="5">
    <location>
        <begin position="48"/>
        <end position="69"/>
    </location>
</feature>
<feature type="transmembrane region" description="Helical" evidence="5">
    <location>
        <begin position="90"/>
        <end position="108"/>
    </location>
</feature>
<gene>
    <name evidence="7" type="ORF">FDP41_012691</name>
</gene>
<dbReference type="RefSeq" id="XP_044565616.1">
    <property type="nucleotide sequence ID" value="XM_044703238.1"/>
</dbReference>
<feature type="transmembrane region" description="Helical" evidence="5">
    <location>
        <begin position="147"/>
        <end position="165"/>
    </location>
</feature>
<keyword evidence="8" id="KW-1185">Reference proteome</keyword>
<dbReference type="EMBL" id="VFQX01000016">
    <property type="protein sequence ID" value="KAF0980903.1"/>
    <property type="molecule type" value="Genomic_DNA"/>
</dbReference>
<feature type="transmembrane region" description="Helical" evidence="5">
    <location>
        <begin position="298"/>
        <end position="316"/>
    </location>
</feature>
<dbReference type="SUPFAM" id="SSF103481">
    <property type="entry name" value="Multidrug resistance efflux transporter EmrE"/>
    <property type="match status" value="1"/>
</dbReference>
<evidence type="ECO:0000259" key="6">
    <source>
        <dbReference type="Pfam" id="PF03151"/>
    </source>
</evidence>
<feature type="transmembrane region" description="Helical" evidence="5">
    <location>
        <begin position="120"/>
        <end position="140"/>
    </location>
</feature>
<dbReference type="OMA" id="LCITTNI"/>
<feature type="domain" description="Sugar phosphate transporter" evidence="6">
    <location>
        <begin position="26"/>
        <end position="315"/>
    </location>
</feature>
<dbReference type="Pfam" id="PF03151">
    <property type="entry name" value="TPT"/>
    <property type="match status" value="1"/>
</dbReference>
<dbReference type="Proteomes" id="UP000444721">
    <property type="component" value="Unassembled WGS sequence"/>
</dbReference>
<dbReference type="VEuPathDB" id="AmoebaDB:NF0038830"/>
<reference evidence="7 8" key="1">
    <citation type="journal article" date="2019" name="Sci. Rep.">
        <title>Nanopore sequencing improves the draft genome of the human pathogenic amoeba Naegleria fowleri.</title>
        <authorList>
            <person name="Liechti N."/>
            <person name="Schurch N."/>
            <person name="Bruggmann R."/>
            <person name="Wittwer M."/>
        </authorList>
    </citation>
    <scope>NUCLEOTIDE SEQUENCE [LARGE SCALE GENOMIC DNA]</scope>
    <source>
        <strain evidence="7 8">ATCC 30894</strain>
    </source>
</reference>
<dbReference type="OrthoDB" id="5547497at2759"/>
<accession>A0A6A5BS54</accession>
<keyword evidence="3 5" id="KW-1133">Transmembrane helix</keyword>
<proteinExistence type="predicted"/>
<dbReference type="GeneID" id="68119906"/>
<evidence type="ECO:0000256" key="3">
    <source>
        <dbReference type="ARBA" id="ARBA00022989"/>
    </source>
</evidence>
<sequence length="357" mass="39910">MTGSGSSDAQSTSQLQSFLHSFGYIFLSFSSSISIIFCNKYLYQYYNFQAGTLLMGFHFLFTAVFSYALAQAHNIFPKYKALEMFKMKKLDWSSAFIMGLLLALSVLFNNLSLQFNTIGVYQLSKLVIMPTILGLSYLFYKETASKELLLSVVLIIIGLAITVTAEVRITFFGTFTCFLAILATAVQQLLLQRKNKDLNANPFQLLIYQAPIASVIVLLCAPFIDGTDVIAYDWQQMTSDRSYFSFVLLSCFIAFYVNLGSFLVIGKLSALTYQVVGHSKTIVIIYVGSLIFNTPLNWTQFFGVVIALGGTIYYSYIKMKEQKPAIVTSPKEVDTPIATSVGRDEVTTETDKTEEKV</sequence>
<evidence type="ECO:0000256" key="5">
    <source>
        <dbReference type="SAM" id="Phobius"/>
    </source>
</evidence>
<dbReference type="GO" id="GO:0016020">
    <property type="term" value="C:membrane"/>
    <property type="evidence" value="ECO:0007669"/>
    <property type="project" value="UniProtKB-SubCell"/>
</dbReference>
<dbReference type="PANTHER" id="PTHR11132">
    <property type="entry name" value="SOLUTE CARRIER FAMILY 35"/>
    <property type="match status" value="1"/>
</dbReference>
<dbReference type="InterPro" id="IPR037185">
    <property type="entry name" value="EmrE-like"/>
</dbReference>